<dbReference type="InterPro" id="IPR056884">
    <property type="entry name" value="NPHP3-like_N"/>
</dbReference>
<dbReference type="GO" id="GO:0009116">
    <property type="term" value="P:nucleoside metabolic process"/>
    <property type="evidence" value="ECO:0007669"/>
    <property type="project" value="InterPro"/>
</dbReference>
<dbReference type="Pfam" id="PF24883">
    <property type="entry name" value="NPHP3_N"/>
    <property type="match status" value="1"/>
</dbReference>
<dbReference type="Gene3D" id="1.25.40.20">
    <property type="entry name" value="Ankyrin repeat-containing domain"/>
    <property type="match status" value="2"/>
</dbReference>
<dbReference type="PANTHER" id="PTHR46082:SF11">
    <property type="entry name" value="AAA+ ATPASE DOMAIN-CONTAINING PROTEIN-RELATED"/>
    <property type="match status" value="1"/>
</dbReference>
<sequence>MSNPDNYTVGWICAIATEYVAARAFLDEKHDGPEYVSPNDNNDYTLGRVGNHNVVIAVLPDGEYGTASAAMTARDMLHSFPNIRIGLMVGIGGGAPSRKHDIRLGDIVVSSPRDKESGVFQYDFGKTIQSQSFQHTRFLNQPPTALRAAINGLKAEYEEDGHQLDEAITTLLAKKPRLQKEYRRPDASSDKLYKSDVIHVHPADEMGCAAVCGNEPSSSVPRAERAESDDNPAIHYGIIASGDQLMKDAIIRDRLAAEKDVLCFEMEAAGLMNHFPCLVIRGICDYSDSHKNKQWQGYAAMAAAAYAKDLLRRIVPNKIEAEKKISLLSGINVITQEHRDIAKEQLKFQRDLATERLSEKEQKCHQLFRLTASGQDGATYEWYKGRVEERVEDTCLWFLNHEHFRLWLKQEAGPLLVTADPGCGKSVLAKYLIDHELPRLGSETICYFFFKDQDQNTCRQALCALLHQLFSQRPSLIKHAMLQFYKDGKDLINFTESLWKILQSASKDSEAGSITIVLDALDECAESQLEDLVRNIKSQFQSNKNEIFKKTPRAVEDLIKTLPKSVNEAYNQILNKSKQPLVAKKALSVILAASRPLTISEMNVAMSIDEAAQTFYDLDLENEADFEISFLHQTAREFLLTPAAAVPSRLIWHHSITTQDAQTLLAKLCIVYLDLFNPDTRPPPDTEGGSNYSVERAFLKYSAIYWSTHFRKACVDENDAVIYSAMRICNPDLKSFSVWYGIYEEHTFQSPARNATNLIVASYLGHNAVVKLLLDKGAETEAKDAYDCTPLVWASYCGHEATVKLLLDKGAETKAKDAYGRTPLWMAVDGGRTPPWAAAHGDDSNFALKNYEMQLMLLEQQNKKRLLMPRQDHGDDSNFSLKKYQMQLMLLEQQNKKRLLMPRQDHGDDSNFSLKKYQMQLMLLEQQNKKRLLMPRQDHGEMDGILSSNRAGTDDKRGHEAVAKLMLDNGAYIEVKDNSGRTPLLIAAERGHEAIANLLLDKGAEIEARDSRGQTPLSYAAERGHTAIFKLLLDKGAEMEANDENGRTPLSFAIKNRHEAIIKLLLDKGAMKP</sequence>
<accession>A0A2P4ZTQ4</accession>
<dbReference type="Gene3D" id="3.40.50.1580">
    <property type="entry name" value="Nucleoside phosphorylase domain"/>
    <property type="match status" value="1"/>
</dbReference>
<dbReference type="GeneID" id="29981324"/>
<keyword evidence="1" id="KW-0677">Repeat</keyword>
<dbReference type="InterPro" id="IPR036770">
    <property type="entry name" value="Ankyrin_rpt-contain_sf"/>
</dbReference>
<feature type="domain" description="Nephrocystin 3-like N-terminal" evidence="3">
    <location>
        <begin position="393"/>
        <end position="545"/>
    </location>
</feature>
<evidence type="ECO:0000313" key="4">
    <source>
        <dbReference type="EMBL" id="PON27670.1"/>
    </source>
</evidence>
<dbReference type="RefSeq" id="XP_018665512.2">
    <property type="nucleotide sequence ID" value="XM_018801241.2"/>
</dbReference>
<dbReference type="STRING" id="398673.A0A2P4ZTQ4"/>
<dbReference type="Gene3D" id="3.40.50.300">
    <property type="entry name" value="P-loop containing nucleotide triphosphate hydrolases"/>
    <property type="match status" value="1"/>
</dbReference>
<evidence type="ECO:0000259" key="3">
    <source>
        <dbReference type="Pfam" id="PF24883"/>
    </source>
</evidence>
<dbReference type="EMBL" id="JPDN02000009">
    <property type="protein sequence ID" value="PON27670.1"/>
    <property type="molecule type" value="Genomic_DNA"/>
</dbReference>
<feature type="repeat" description="ANK" evidence="2">
    <location>
        <begin position="1012"/>
        <end position="1044"/>
    </location>
</feature>
<dbReference type="InterPro" id="IPR035994">
    <property type="entry name" value="Nucleoside_phosphorylase_sf"/>
</dbReference>
<keyword evidence="5" id="KW-1185">Reference proteome</keyword>
<feature type="repeat" description="ANK" evidence="2">
    <location>
        <begin position="753"/>
        <end position="785"/>
    </location>
</feature>
<dbReference type="PROSITE" id="PS50088">
    <property type="entry name" value="ANK_REPEAT"/>
    <property type="match status" value="5"/>
</dbReference>
<comment type="caution">
    <text evidence="4">The sequence shown here is derived from an EMBL/GenBank/DDBJ whole genome shotgun (WGS) entry which is preliminary data.</text>
</comment>
<dbReference type="SUPFAM" id="SSF48403">
    <property type="entry name" value="Ankyrin repeat"/>
    <property type="match status" value="2"/>
</dbReference>
<keyword evidence="2" id="KW-0040">ANK repeat</keyword>
<dbReference type="Proteomes" id="UP000054821">
    <property type="component" value="Unassembled WGS sequence"/>
</dbReference>
<reference evidence="4 5" key="1">
    <citation type="journal article" date="2016" name="Genome Announc.">
        <title>Draft Whole-Genome Sequence of Trichoderma gamsii T6085, a Promising Biocontrol Agent of Fusarium Head Blight on Wheat.</title>
        <authorList>
            <person name="Baroncelli R."/>
            <person name="Zapparata A."/>
            <person name="Piaggeschi G."/>
            <person name="Sarrocco S."/>
            <person name="Vannacci G."/>
        </authorList>
    </citation>
    <scope>NUCLEOTIDE SEQUENCE [LARGE SCALE GENOMIC DNA]</scope>
    <source>
        <strain evidence="4 5">T6085</strain>
    </source>
</reference>
<evidence type="ECO:0000313" key="5">
    <source>
        <dbReference type="Proteomes" id="UP000054821"/>
    </source>
</evidence>
<protein>
    <recommendedName>
        <fullName evidence="3">Nephrocystin 3-like N-terminal domain-containing protein</fullName>
    </recommendedName>
</protein>
<organism evidence="4 5">
    <name type="scientific">Trichoderma gamsii</name>
    <dbReference type="NCBI Taxonomy" id="398673"/>
    <lineage>
        <taxon>Eukaryota</taxon>
        <taxon>Fungi</taxon>
        <taxon>Dikarya</taxon>
        <taxon>Ascomycota</taxon>
        <taxon>Pezizomycotina</taxon>
        <taxon>Sordariomycetes</taxon>
        <taxon>Hypocreomycetidae</taxon>
        <taxon>Hypocreales</taxon>
        <taxon>Hypocreaceae</taxon>
        <taxon>Trichoderma</taxon>
    </lineage>
</organism>
<dbReference type="PANTHER" id="PTHR46082">
    <property type="entry name" value="ATP/GTP-BINDING PROTEIN-RELATED"/>
    <property type="match status" value="1"/>
</dbReference>
<dbReference type="InterPro" id="IPR027417">
    <property type="entry name" value="P-loop_NTPase"/>
</dbReference>
<feature type="repeat" description="ANK" evidence="2">
    <location>
        <begin position="1045"/>
        <end position="1070"/>
    </location>
</feature>
<name>A0A2P4ZTQ4_9HYPO</name>
<dbReference type="SMART" id="SM00248">
    <property type="entry name" value="ANK"/>
    <property type="match status" value="6"/>
</dbReference>
<dbReference type="InterPro" id="IPR053137">
    <property type="entry name" value="NLR-like"/>
</dbReference>
<dbReference type="InterPro" id="IPR002110">
    <property type="entry name" value="Ankyrin_rpt"/>
</dbReference>
<feature type="repeat" description="ANK" evidence="2">
    <location>
        <begin position="786"/>
        <end position="818"/>
    </location>
</feature>
<evidence type="ECO:0000256" key="2">
    <source>
        <dbReference type="PROSITE-ProRule" id="PRU00023"/>
    </source>
</evidence>
<proteinExistence type="predicted"/>
<dbReference type="AlphaFoldDB" id="A0A2P4ZTQ4"/>
<dbReference type="Pfam" id="PF12796">
    <property type="entry name" value="Ank_2"/>
    <property type="match status" value="2"/>
</dbReference>
<evidence type="ECO:0000256" key="1">
    <source>
        <dbReference type="ARBA" id="ARBA00022737"/>
    </source>
</evidence>
<dbReference type="Pfam" id="PF13637">
    <property type="entry name" value="Ank_4"/>
    <property type="match status" value="1"/>
</dbReference>
<dbReference type="PROSITE" id="PS50297">
    <property type="entry name" value="ANK_REP_REGION"/>
    <property type="match status" value="5"/>
</dbReference>
<feature type="repeat" description="ANK" evidence="2">
    <location>
        <begin position="979"/>
        <end position="1011"/>
    </location>
</feature>
<dbReference type="GO" id="GO:0003824">
    <property type="term" value="F:catalytic activity"/>
    <property type="evidence" value="ECO:0007669"/>
    <property type="project" value="InterPro"/>
</dbReference>
<gene>
    <name evidence="4" type="ORF">TGAM01_v203437</name>
</gene>
<dbReference type="SUPFAM" id="SSF53167">
    <property type="entry name" value="Purine and uridine phosphorylases"/>
    <property type="match status" value="1"/>
</dbReference>